<comment type="caution">
    <text evidence="3">The sequence shown here is derived from an EMBL/GenBank/DDBJ whole genome shotgun (WGS) entry which is preliminary data.</text>
</comment>
<reference evidence="3 4" key="1">
    <citation type="submission" date="2016-12" db="EMBL/GenBank/DDBJ databases">
        <title>Diversity of luminous bacteria.</title>
        <authorList>
            <person name="Yoshizawa S."/>
            <person name="Kogure K."/>
        </authorList>
    </citation>
    <scope>NUCLEOTIDE SEQUENCE [LARGE SCALE GENOMIC DNA]</scope>
    <source>
        <strain evidence="3 4">SA4-48</strain>
    </source>
</reference>
<dbReference type="Pfam" id="PF00266">
    <property type="entry name" value="Aminotran_5"/>
    <property type="match status" value="1"/>
</dbReference>
<dbReference type="RefSeq" id="WP_181135928.1">
    <property type="nucleotide sequence ID" value="NZ_BMYG01000001.1"/>
</dbReference>
<evidence type="ECO:0000256" key="1">
    <source>
        <dbReference type="ARBA" id="ARBA00022898"/>
    </source>
</evidence>
<feature type="domain" description="Aminotransferase class V" evidence="2">
    <location>
        <begin position="30"/>
        <end position="440"/>
    </location>
</feature>
<dbReference type="Gene3D" id="3.90.1150.10">
    <property type="entry name" value="Aspartate Aminotransferase, domain 1"/>
    <property type="match status" value="1"/>
</dbReference>
<dbReference type="InterPro" id="IPR000192">
    <property type="entry name" value="Aminotrans_V_dom"/>
</dbReference>
<dbReference type="GO" id="GO:0016829">
    <property type="term" value="F:lyase activity"/>
    <property type="evidence" value="ECO:0007669"/>
    <property type="project" value="UniProtKB-KW"/>
</dbReference>
<organism evidence="3 4">
    <name type="scientific">Psychrosphaera saromensis</name>
    <dbReference type="NCBI Taxonomy" id="716813"/>
    <lineage>
        <taxon>Bacteria</taxon>
        <taxon>Pseudomonadati</taxon>
        <taxon>Pseudomonadota</taxon>
        <taxon>Gammaproteobacteria</taxon>
        <taxon>Alteromonadales</taxon>
        <taxon>Pseudoalteromonadaceae</taxon>
        <taxon>Psychrosphaera</taxon>
    </lineage>
</organism>
<sequence>MLERYFSTFRKHIIGQDLSHSINGVSQKIIYADWTASGRLYQPIEDFLTNQLGPYVANTHTETNLTGSTMTQAYHDAQQIIKQHVNADSNDALICSGSGMTTVVNKLQRMLGLRVPEQFHKQCDLAEDLKPVVFITHMEHHSNQTTWNACNVTVVVINKGLNGKPCEDNLKQRLVEYATRPMKIASFTACSNVTGIKTDYHALAKIMHQHGGICFVDFACSAPYVDIDMHPDDPDKKLDAIFFSPHKFLGGPGSSGVLIFDKTLYVNKVPDQPGGGTVSWTNPWGEQGFFDDIETREDGGTPGFLQTIKVGLAIKLKDKMGTENIQGRESELTNILMSGINSIPGVEVLEKDIKERLCIVSFYAPSLHYNLIVRLLNDKFGIQSRGGCSCAGTYGHILLNVDKGMSGSITNKIDNGDLTDKPGWVRLSLHPTTTNAEAQYVVDSLRQVITHAQEWACEYQFDLLSGDYKPNSQTTRFVTLADFDPMQESNAGNLGLELSDTASPWWKRFLI</sequence>
<accession>A0A2S7UYF8</accession>
<name>A0A2S7UYF8_9GAMM</name>
<dbReference type="PANTHER" id="PTHR43586">
    <property type="entry name" value="CYSTEINE DESULFURASE"/>
    <property type="match status" value="1"/>
</dbReference>
<evidence type="ECO:0000313" key="4">
    <source>
        <dbReference type="Proteomes" id="UP000239007"/>
    </source>
</evidence>
<dbReference type="AlphaFoldDB" id="A0A2S7UYF8"/>
<keyword evidence="4" id="KW-1185">Reference proteome</keyword>
<dbReference type="PANTHER" id="PTHR43586:SF8">
    <property type="entry name" value="CYSTEINE DESULFURASE 1, CHLOROPLASTIC"/>
    <property type="match status" value="1"/>
</dbReference>
<gene>
    <name evidence="3" type="ORF">BTO11_14900</name>
</gene>
<dbReference type="Proteomes" id="UP000239007">
    <property type="component" value="Unassembled WGS sequence"/>
</dbReference>
<keyword evidence="3" id="KW-0456">Lyase</keyword>
<dbReference type="InterPro" id="IPR015424">
    <property type="entry name" value="PyrdxlP-dep_Trfase"/>
</dbReference>
<protein>
    <submittedName>
        <fullName evidence="3">Selenocysteine lyase</fullName>
    </submittedName>
</protein>
<evidence type="ECO:0000259" key="2">
    <source>
        <dbReference type="Pfam" id="PF00266"/>
    </source>
</evidence>
<keyword evidence="1" id="KW-0663">Pyridoxal phosphate</keyword>
<dbReference type="InterPro" id="IPR015421">
    <property type="entry name" value="PyrdxlP-dep_Trfase_major"/>
</dbReference>
<dbReference type="SUPFAM" id="SSF53383">
    <property type="entry name" value="PLP-dependent transferases"/>
    <property type="match status" value="1"/>
</dbReference>
<dbReference type="EMBL" id="MSCH01000003">
    <property type="protein sequence ID" value="PQJ54809.1"/>
    <property type="molecule type" value="Genomic_DNA"/>
</dbReference>
<proteinExistence type="predicted"/>
<dbReference type="InterPro" id="IPR015422">
    <property type="entry name" value="PyrdxlP-dep_Trfase_small"/>
</dbReference>
<evidence type="ECO:0000313" key="3">
    <source>
        <dbReference type="EMBL" id="PQJ54809.1"/>
    </source>
</evidence>
<dbReference type="Gene3D" id="3.40.640.10">
    <property type="entry name" value="Type I PLP-dependent aspartate aminotransferase-like (Major domain)"/>
    <property type="match status" value="1"/>
</dbReference>